<protein>
    <recommendedName>
        <fullName evidence="3">BclA C-terminal domain-containing protein</fullName>
    </recommendedName>
</protein>
<sequence>MKTNFERGQLNAQDDLNANFKEIETGLALQTTIVEGRPLTGAGTSETVLPFKEGSEKSTHPSIPPFFTVGGDGNLLCLKAGTYLFESANFVQPSVEFNGYFYLNLKINGSRPVNPRIGGLGANTVKNRNDFFGRVIATVPENATISVVTETNASVSFTGFGVVVLTITPVF</sequence>
<proteinExistence type="predicted"/>
<evidence type="ECO:0000313" key="2">
    <source>
        <dbReference type="Proteomes" id="UP000194933"/>
    </source>
</evidence>
<evidence type="ECO:0000313" key="1">
    <source>
        <dbReference type="EMBL" id="OTP10364.1"/>
    </source>
</evidence>
<name>A0A242JYG4_9ENTE</name>
<dbReference type="RefSeq" id="WP_086285116.1">
    <property type="nucleotide sequence ID" value="NZ_NGMO01000003.1"/>
</dbReference>
<dbReference type="EMBL" id="NGMO01000003">
    <property type="protein sequence ID" value="OTP10364.1"/>
    <property type="molecule type" value="Genomic_DNA"/>
</dbReference>
<keyword evidence="2" id="KW-1185">Reference proteome</keyword>
<dbReference type="AlphaFoldDB" id="A0A242JYG4"/>
<accession>A0A242JYG4</accession>
<organism evidence="1 2">
    <name type="scientific">Candidatus Enterococcus wittei</name>
    <dbReference type="NCBI Taxonomy" id="1987383"/>
    <lineage>
        <taxon>Bacteria</taxon>
        <taxon>Bacillati</taxon>
        <taxon>Bacillota</taxon>
        <taxon>Bacilli</taxon>
        <taxon>Lactobacillales</taxon>
        <taxon>Enterococcaceae</taxon>
        <taxon>Enterococcus</taxon>
    </lineage>
</organism>
<evidence type="ECO:0008006" key="3">
    <source>
        <dbReference type="Google" id="ProtNLM"/>
    </source>
</evidence>
<comment type="caution">
    <text evidence="1">The sequence shown here is derived from an EMBL/GenBank/DDBJ whole genome shotgun (WGS) entry which is preliminary data.</text>
</comment>
<reference evidence="1 2" key="1">
    <citation type="submission" date="2017-05" db="EMBL/GenBank/DDBJ databases">
        <title>The Genome Sequence of Enterococcus sp. 10A9_DIV0425.</title>
        <authorList>
            <consortium name="The Broad Institute Genomics Platform"/>
            <consortium name="The Broad Institute Genomic Center for Infectious Diseases"/>
            <person name="Earl A."/>
            <person name="Manson A."/>
            <person name="Schwartman J."/>
            <person name="Gilmore M."/>
            <person name="Abouelleil A."/>
            <person name="Cao P."/>
            <person name="Chapman S."/>
            <person name="Cusick C."/>
            <person name="Shea T."/>
            <person name="Young S."/>
            <person name="Neafsey D."/>
            <person name="Nusbaum C."/>
            <person name="Birren B."/>
        </authorList>
    </citation>
    <scope>NUCLEOTIDE SEQUENCE [LARGE SCALE GENOMIC DNA]</scope>
    <source>
        <strain evidence="1 2">10A9_DIV0425</strain>
    </source>
</reference>
<dbReference type="STRING" id="1987383.A5844_002064"/>
<gene>
    <name evidence="1" type="ORF">A5844_002064</name>
</gene>
<dbReference type="Proteomes" id="UP000194933">
    <property type="component" value="Unassembled WGS sequence"/>
</dbReference>